<dbReference type="Pfam" id="PF15874">
    <property type="entry name" value="Il2rg"/>
    <property type="match status" value="1"/>
</dbReference>
<protein>
    <submittedName>
        <fullName evidence="1">Uncharacterized protein</fullName>
    </submittedName>
</protein>
<dbReference type="Proteomes" id="UP000281406">
    <property type="component" value="Unassembled WGS sequence"/>
</dbReference>
<keyword evidence="2" id="KW-1185">Reference proteome</keyword>
<sequence>MELINVMFVYLDNDQFLVNTNCPVVVLMQHIKTRLQLAESELIDLCDERGILKFLFLPQNSQESACGLLKARESFIVCVIERMSDGAYTSFSALLSSVHSAVLETLQTQIDNLEKTRLKQLQIVQALMATSEKINAQALTKMIKKRKKVTHVNAPDEVQRNTGDKKSRN</sequence>
<gene>
    <name evidence="1" type="ORF">DPX16_13845</name>
</gene>
<proteinExistence type="predicted"/>
<dbReference type="PANTHER" id="PTHR33887:SF4">
    <property type="entry name" value="AB2-183"/>
    <property type="match status" value="1"/>
</dbReference>
<dbReference type="EMBL" id="RJVU01062584">
    <property type="protein sequence ID" value="ROJ29401.1"/>
    <property type="molecule type" value="Genomic_DNA"/>
</dbReference>
<dbReference type="InterPro" id="IPR039471">
    <property type="entry name" value="CXorf65-like"/>
</dbReference>
<evidence type="ECO:0000313" key="1">
    <source>
        <dbReference type="EMBL" id="ROJ29401.1"/>
    </source>
</evidence>
<dbReference type="OrthoDB" id="2109241at2759"/>
<accession>A0A3N0XUE4</accession>
<dbReference type="AlphaFoldDB" id="A0A3N0XUE4"/>
<name>A0A3N0XUE4_ANAGA</name>
<evidence type="ECO:0000313" key="2">
    <source>
        <dbReference type="Proteomes" id="UP000281406"/>
    </source>
</evidence>
<dbReference type="PANTHER" id="PTHR33887">
    <property type="entry name" value="PB1 DOMAIN-CONTAINING PROTEIN"/>
    <property type="match status" value="1"/>
</dbReference>
<comment type="caution">
    <text evidence="1">The sequence shown here is derived from an EMBL/GenBank/DDBJ whole genome shotgun (WGS) entry which is preliminary data.</text>
</comment>
<reference evidence="1 2" key="1">
    <citation type="submission" date="2018-10" db="EMBL/GenBank/DDBJ databases">
        <title>Genome assembly for a Yunnan-Guizhou Plateau 3E fish, Anabarilius grahami (Regan), and its evolutionary and genetic applications.</title>
        <authorList>
            <person name="Jiang W."/>
        </authorList>
    </citation>
    <scope>NUCLEOTIDE SEQUENCE [LARGE SCALE GENOMIC DNA]</scope>
    <source>
        <strain evidence="1">AG-KIZ</strain>
        <tissue evidence="1">Muscle</tissue>
    </source>
</reference>
<organism evidence="1 2">
    <name type="scientific">Anabarilius grahami</name>
    <name type="common">Kanglang fish</name>
    <name type="synonym">Barilius grahami</name>
    <dbReference type="NCBI Taxonomy" id="495550"/>
    <lineage>
        <taxon>Eukaryota</taxon>
        <taxon>Metazoa</taxon>
        <taxon>Chordata</taxon>
        <taxon>Craniata</taxon>
        <taxon>Vertebrata</taxon>
        <taxon>Euteleostomi</taxon>
        <taxon>Actinopterygii</taxon>
        <taxon>Neopterygii</taxon>
        <taxon>Teleostei</taxon>
        <taxon>Ostariophysi</taxon>
        <taxon>Cypriniformes</taxon>
        <taxon>Xenocyprididae</taxon>
        <taxon>Xenocypridinae</taxon>
        <taxon>Xenocypridinae incertae sedis</taxon>
        <taxon>Anabarilius</taxon>
    </lineage>
</organism>